<sequence>MTTPTRPHANAEAIAAARMLLSQMGIGPADLVGVATAMPTFGDVIPKVRARWGTGTRGTYNAHFNRLLTAIQHVNTTTLRGMSIRLLPLYIQRSIVEILDPVKTASTHNQIATNTGEIYRTLLAILMSSTPALEIE</sequence>
<dbReference type="EMBL" id="BAABJM010000006">
    <property type="protein sequence ID" value="GAA5065153.1"/>
    <property type="molecule type" value="Genomic_DNA"/>
</dbReference>
<dbReference type="Proteomes" id="UP001500603">
    <property type="component" value="Unassembled WGS sequence"/>
</dbReference>
<accession>A0ABP9KWC8</accession>
<protein>
    <submittedName>
        <fullName evidence="1">Uncharacterized protein</fullName>
    </submittedName>
</protein>
<dbReference type="RefSeq" id="WP_345498607.1">
    <property type="nucleotide sequence ID" value="NZ_BAABJM010000006.1"/>
</dbReference>
<comment type="caution">
    <text evidence="1">The sequence shown here is derived from an EMBL/GenBank/DDBJ whole genome shotgun (WGS) entry which is preliminary data.</text>
</comment>
<reference evidence="2" key="1">
    <citation type="journal article" date="2019" name="Int. J. Syst. Evol. Microbiol.">
        <title>The Global Catalogue of Microorganisms (GCM) 10K type strain sequencing project: providing services to taxonomists for standard genome sequencing and annotation.</title>
        <authorList>
            <consortium name="The Broad Institute Genomics Platform"/>
            <consortium name="The Broad Institute Genome Sequencing Center for Infectious Disease"/>
            <person name="Wu L."/>
            <person name="Ma J."/>
        </authorList>
    </citation>
    <scope>NUCLEOTIDE SEQUENCE [LARGE SCALE GENOMIC DNA]</scope>
    <source>
        <strain evidence="2">JCM 18298</strain>
    </source>
</reference>
<gene>
    <name evidence="1" type="ORF">GCM10023318_51930</name>
</gene>
<keyword evidence="2" id="KW-1185">Reference proteome</keyword>
<evidence type="ECO:0000313" key="2">
    <source>
        <dbReference type="Proteomes" id="UP001500603"/>
    </source>
</evidence>
<evidence type="ECO:0000313" key="1">
    <source>
        <dbReference type="EMBL" id="GAA5065153.1"/>
    </source>
</evidence>
<name>A0ABP9KWC8_9NOCA</name>
<organism evidence="1 2">
    <name type="scientific">Nocardia callitridis</name>
    <dbReference type="NCBI Taxonomy" id="648753"/>
    <lineage>
        <taxon>Bacteria</taxon>
        <taxon>Bacillati</taxon>
        <taxon>Actinomycetota</taxon>
        <taxon>Actinomycetes</taxon>
        <taxon>Mycobacteriales</taxon>
        <taxon>Nocardiaceae</taxon>
        <taxon>Nocardia</taxon>
    </lineage>
</organism>
<proteinExistence type="predicted"/>